<feature type="transmembrane region" description="Helical" evidence="3">
    <location>
        <begin position="142"/>
        <end position="169"/>
    </location>
</feature>
<keyword evidence="2" id="KW-0813">Transport</keyword>
<keyword evidence="5" id="KW-1185">Reference proteome</keyword>
<feature type="transmembrane region" description="Helical" evidence="3">
    <location>
        <begin position="78"/>
        <end position="97"/>
    </location>
</feature>
<sequence>MSVRDLTYIALFTALLAVSSILVIPLWPVPVTLQVFFFLLIPALLGALKGSLAILLYIALGLLGLPVLAGGTGGFQSIFSPSFGFLIGGLIQAIYLGKKLSDPLDFKGVLLHMVVAIFILYLFGVTHQYFIMNRVMMVEIPFGAVIVTNILTFFPIDLLKAFLATALYLRLRSLDYFKNQA</sequence>
<feature type="transmembrane region" description="Helical" evidence="3">
    <location>
        <begin position="35"/>
        <end position="58"/>
    </location>
</feature>
<dbReference type="STRING" id="883081.HMPREF9698_00670"/>
<comment type="caution">
    <text evidence="4">The sequence shown here is derived from an EMBL/GenBank/DDBJ whole genome shotgun (WGS) entry which is preliminary data.</text>
</comment>
<reference evidence="4 5" key="1">
    <citation type="submission" date="2012-09" db="EMBL/GenBank/DDBJ databases">
        <title>The Genome Sequence of Alloiococcus otitis ATCC 51267.</title>
        <authorList>
            <consortium name="The Broad Institute Genome Sequencing Platform"/>
            <person name="Earl A."/>
            <person name="Ward D."/>
            <person name="Feldgarden M."/>
            <person name="Gevers D."/>
            <person name="Huys G."/>
            <person name="Walker B."/>
            <person name="Young S.K."/>
            <person name="Zeng Q."/>
            <person name="Gargeya S."/>
            <person name="Fitzgerald M."/>
            <person name="Haas B."/>
            <person name="Abouelleil A."/>
            <person name="Alvarado L."/>
            <person name="Arachchi H.M."/>
            <person name="Berlin A.M."/>
            <person name="Chapman S.B."/>
            <person name="Goldberg J."/>
            <person name="Griggs A."/>
            <person name="Gujja S."/>
            <person name="Hansen M."/>
            <person name="Howarth C."/>
            <person name="Imamovic A."/>
            <person name="Larimer J."/>
            <person name="McCowen C."/>
            <person name="Montmayeur A."/>
            <person name="Murphy C."/>
            <person name="Neiman D."/>
            <person name="Pearson M."/>
            <person name="Priest M."/>
            <person name="Roberts A."/>
            <person name="Saif S."/>
            <person name="Shea T."/>
            <person name="Sisk P."/>
            <person name="Sykes S."/>
            <person name="Wortman J."/>
            <person name="Nusbaum C."/>
            <person name="Birren B."/>
        </authorList>
    </citation>
    <scope>NUCLEOTIDE SEQUENCE [LARGE SCALE GENOMIC DNA]</scope>
    <source>
        <strain evidence="4 5">ATCC 51267</strain>
    </source>
</reference>
<dbReference type="Pfam" id="PF02632">
    <property type="entry name" value="BioY"/>
    <property type="match status" value="1"/>
</dbReference>
<dbReference type="PANTHER" id="PTHR34295">
    <property type="entry name" value="BIOTIN TRANSPORTER BIOY"/>
    <property type="match status" value="1"/>
</dbReference>
<evidence type="ECO:0000256" key="3">
    <source>
        <dbReference type="SAM" id="Phobius"/>
    </source>
</evidence>
<dbReference type="PIRSF" id="PIRSF016661">
    <property type="entry name" value="BioY"/>
    <property type="match status" value="1"/>
</dbReference>
<accession>K9ERX9</accession>
<dbReference type="HOGENOM" id="CLU_077931_3_1_9"/>
<proteinExistence type="inferred from homology"/>
<evidence type="ECO:0000313" key="4">
    <source>
        <dbReference type="EMBL" id="EKU93722.1"/>
    </source>
</evidence>
<feature type="transmembrane region" description="Helical" evidence="3">
    <location>
        <begin position="109"/>
        <end position="130"/>
    </location>
</feature>
<dbReference type="InterPro" id="IPR003784">
    <property type="entry name" value="BioY"/>
</dbReference>
<evidence type="ECO:0000256" key="1">
    <source>
        <dbReference type="ARBA" id="ARBA00010692"/>
    </source>
</evidence>
<dbReference type="GO" id="GO:0005886">
    <property type="term" value="C:plasma membrane"/>
    <property type="evidence" value="ECO:0007669"/>
    <property type="project" value="UniProtKB-SubCell"/>
</dbReference>
<organism evidence="4 5">
    <name type="scientific">Alloiococcus otitis ATCC 51267</name>
    <dbReference type="NCBI Taxonomy" id="883081"/>
    <lineage>
        <taxon>Bacteria</taxon>
        <taxon>Bacillati</taxon>
        <taxon>Bacillota</taxon>
        <taxon>Bacilli</taxon>
        <taxon>Lactobacillales</taxon>
        <taxon>Carnobacteriaceae</taxon>
        <taxon>Alloiococcus</taxon>
    </lineage>
</organism>
<dbReference type="PANTHER" id="PTHR34295:SF1">
    <property type="entry name" value="BIOTIN TRANSPORTER BIOY"/>
    <property type="match status" value="1"/>
</dbReference>
<gene>
    <name evidence="4" type="ORF">HMPREF9698_00670</name>
</gene>
<dbReference type="GO" id="GO:0015225">
    <property type="term" value="F:biotin transmembrane transporter activity"/>
    <property type="evidence" value="ECO:0007669"/>
    <property type="project" value="UniProtKB-UniRule"/>
</dbReference>
<dbReference type="Proteomes" id="UP000009875">
    <property type="component" value="Unassembled WGS sequence"/>
</dbReference>
<protein>
    <recommendedName>
        <fullName evidence="2">Biotin transporter</fullName>
    </recommendedName>
</protein>
<keyword evidence="2" id="KW-1003">Cell membrane</keyword>
<feature type="transmembrane region" description="Helical" evidence="3">
    <location>
        <begin position="6"/>
        <end position="28"/>
    </location>
</feature>
<dbReference type="RefSeq" id="WP_003777365.1">
    <property type="nucleotide sequence ID" value="NZ_JH992958.1"/>
</dbReference>
<keyword evidence="3" id="KW-1133">Transmembrane helix</keyword>
<name>K9ERX9_9LACT</name>
<dbReference type="Gene3D" id="1.10.1760.20">
    <property type="match status" value="1"/>
</dbReference>
<keyword evidence="3" id="KW-0812">Transmembrane</keyword>
<evidence type="ECO:0000313" key="5">
    <source>
        <dbReference type="Proteomes" id="UP000009875"/>
    </source>
</evidence>
<keyword evidence="2 3" id="KW-0472">Membrane</keyword>
<dbReference type="EMBL" id="AGXA01000016">
    <property type="protein sequence ID" value="EKU93722.1"/>
    <property type="molecule type" value="Genomic_DNA"/>
</dbReference>
<dbReference type="eggNOG" id="COG1268">
    <property type="taxonomic scope" value="Bacteria"/>
</dbReference>
<dbReference type="AlphaFoldDB" id="K9ERX9"/>
<comment type="subcellular location">
    <subcellularLocation>
        <location evidence="2">Cell membrane</location>
        <topology evidence="2">Multi-pass membrane protein</topology>
    </subcellularLocation>
</comment>
<evidence type="ECO:0000256" key="2">
    <source>
        <dbReference type="PIRNR" id="PIRNR016661"/>
    </source>
</evidence>
<comment type="similarity">
    <text evidence="1 2">Belongs to the BioY family.</text>
</comment>